<sequence length="882" mass="98368">MLKYLHTIAVFFWVGFACAQSIEERLEKSSQHAAANQQEKIYVQTDRNNYTAGETVWYKTYNTIGINNFLSTLSGINYIELIDPKNRIVMDQRIQLGYGLGSGNLVLADTLIEGTYRLRAYTNWMRNDSTDYFYEKPLVITNGRTDNILTKTDLITNEKGSFVAIQLETVQGNAVPKTSVRFEVSDGGEIVQKGSERTDETGLLLVKVTEKNQGKDLILTFTSPDKRPVTKVIHTAAIKPKIVVQILPEGGYILAGELNNIGFKALGSNGLGAITTLEILNAKQEVVGSAKTNHLGMGSTSFFPLANENYEFRATSDDGQAEIVEVPVIHAQGLSLITNNNNADKLFVQVNLSEDRMSDKPIFVVLHHLGNPFYASKQSAARKNLVFSIPKENIPSGISTITVLDESMKPLLERPIYIEHVQDLLSLNTTANQNSYGLREKVDVSLLVGNEKDSTRQSALSASVINLSKLRDTADYQSNILSALLVESDLQGFIEQPGYYFSAGDRVVKLADLDKLLLTQGWRKYDWNQSDDQNREKLFEAEQGLSIKGYTKKIGRKAAAPLSEVQLISTDDFTSFLDTISSEDGYFEFKDLLFADSAKFMISAKNQKGKNNIDITLEEFIPPAIHSAYGTQNDLNTLYLDELIASKRFFNQLEQKGLMSKTIDIDEVVVTRKQQKVPEYSRNLNGPGNADQSLTWEELEKFSTLDMALNGRFAGVYFQGGIPYNTRSRAPMQIVWDGMYVEGDMLSSISVQDVASIEILRNVNYTAVYGQFGSNGLIIITSKRGSEGRMNYIPKGILSLTAKGLSAPKTFYKPTYEAPVDEGFSNDLRTTIHWEPFLASDENGKASFDFFTSDESGRYRVIIEGIDLNGRIGRQILDFNVR</sequence>
<dbReference type="PROSITE" id="PS51257">
    <property type="entry name" value="PROKAR_LIPOPROTEIN"/>
    <property type="match status" value="1"/>
</dbReference>
<dbReference type="SUPFAM" id="SSF56935">
    <property type="entry name" value="Porins"/>
    <property type="match status" value="1"/>
</dbReference>
<dbReference type="Gene3D" id="2.60.40.1930">
    <property type="match status" value="1"/>
</dbReference>
<dbReference type="EMBL" id="JBHUMA010000004">
    <property type="protein sequence ID" value="MFD2598267.1"/>
    <property type="molecule type" value="Genomic_DNA"/>
</dbReference>
<evidence type="ECO:0000313" key="1">
    <source>
        <dbReference type="EMBL" id="MFD2598267.1"/>
    </source>
</evidence>
<name>A0ABW5NKA2_9SPHI</name>
<evidence type="ECO:0000313" key="2">
    <source>
        <dbReference type="Proteomes" id="UP001597393"/>
    </source>
</evidence>
<accession>A0ABW5NKA2</accession>
<protein>
    <recommendedName>
        <fullName evidence="3">TonB-dependent receptor plug domain-containing protein</fullName>
    </recommendedName>
</protein>
<dbReference type="RefSeq" id="WP_380868027.1">
    <property type="nucleotide sequence ID" value="NZ_JBHUMA010000004.1"/>
</dbReference>
<gene>
    <name evidence="1" type="ORF">ACFSQ3_04825</name>
</gene>
<comment type="caution">
    <text evidence="1">The sequence shown here is derived from an EMBL/GenBank/DDBJ whole genome shotgun (WGS) entry which is preliminary data.</text>
</comment>
<dbReference type="InterPro" id="IPR037066">
    <property type="entry name" value="Plug_dom_sf"/>
</dbReference>
<dbReference type="Proteomes" id="UP001597393">
    <property type="component" value="Unassembled WGS sequence"/>
</dbReference>
<reference evidence="2" key="1">
    <citation type="journal article" date="2019" name="Int. J. Syst. Evol. Microbiol.">
        <title>The Global Catalogue of Microorganisms (GCM) 10K type strain sequencing project: providing services to taxonomists for standard genome sequencing and annotation.</title>
        <authorList>
            <consortium name="The Broad Institute Genomics Platform"/>
            <consortium name="The Broad Institute Genome Sequencing Center for Infectious Disease"/>
            <person name="Wu L."/>
            <person name="Ma J."/>
        </authorList>
    </citation>
    <scope>NUCLEOTIDE SEQUENCE [LARGE SCALE GENOMIC DNA]</scope>
    <source>
        <strain evidence="2">KCTC 42248</strain>
    </source>
</reference>
<organism evidence="1 2">
    <name type="scientific">Sphingobacterium corticis</name>
    <dbReference type="NCBI Taxonomy" id="1812823"/>
    <lineage>
        <taxon>Bacteria</taxon>
        <taxon>Pseudomonadati</taxon>
        <taxon>Bacteroidota</taxon>
        <taxon>Sphingobacteriia</taxon>
        <taxon>Sphingobacteriales</taxon>
        <taxon>Sphingobacteriaceae</taxon>
        <taxon>Sphingobacterium</taxon>
    </lineage>
</organism>
<keyword evidence="2" id="KW-1185">Reference proteome</keyword>
<evidence type="ECO:0008006" key="3">
    <source>
        <dbReference type="Google" id="ProtNLM"/>
    </source>
</evidence>
<dbReference type="Gene3D" id="2.170.130.10">
    <property type="entry name" value="TonB-dependent receptor, plug domain"/>
    <property type="match status" value="1"/>
</dbReference>
<proteinExistence type="predicted"/>